<dbReference type="Proteomes" id="UP000440367">
    <property type="component" value="Unassembled WGS sequence"/>
</dbReference>
<organism evidence="3 10">
    <name type="scientific">Phytophthora fragariae</name>
    <dbReference type="NCBI Taxonomy" id="53985"/>
    <lineage>
        <taxon>Eukaryota</taxon>
        <taxon>Sar</taxon>
        <taxon>Stramenopiles</taxon>
        <taxon>Oomycota</taxon>
        <taxon>Peronosporomycetes</taxon>
        <taxon>Peronosporales</taxon>
        <taxon>Peronosporaceae</taxon>
        <taxon>Phytophthora</taxon>
    </lineage>
</organism>
<feature type="coiled-coil region" evidence="1">
    <location>
        <begin position="1560"/>
        <end position="1617"/>
    </location>
</feature>
<reference evidence="10 11" key="1">
    <citation type="submission" date="2018-08" db="EMBL/GenBank/DDBJ databases">
        <title>Genomic investigation of the strawberry pathogen Phytophthora fragariae indicates pathogenicity is determined by transcriptional variation in three key races.</title>
        <authorList>
            <person name="Adams T.M."/>
            <person name="Armitage A.D."/>
            <person name="Sobczyk M.K."/>
            <person name="Bates H.J."/>
            <person name="Dunwell J.M."/>
            <person name="Nellist C.F."/>
            <person name="Harrison R.J."/>
        </authorList>
    </citation>
    <scope>NUCLEOTIDE SEQUENCE [LARGE SCALE GENOMIC DNA]</scope>
    <source>
        <strain evidence="9 12">A4</strain>
        <strain evidence="8 13">BC-1</strain>
        <strain evidence="7 11">NOV-27</strain>
        <strain evidence="6 14">NOV-5</strain>
        <strain evidence="5 15">NOV-71</strain>
        <strain evidence="3 10">NOV-9</strain>
        <strain evidence="4 16">SCRP245</strain>
    </source>
</reference>
<feature type="compositionally biased region" description="Basic and acidic residues" evidence="2">
    <location>
        <begin position="1886"/>
        <end position="1900"/>
    </location>
</feature>
<evidence type="ECO:0000313" key="8">
    <source>
        <dbReference type="EMBL" id="KAE9232240.1"/>
    </source>
</evidence>
<comment type="caution">
    <text evidence="3">The sequence shown here is derived from an EMBL/GenBank/DDBJ whole genome shotgun (WGS) entry which is preliminary data.</text>
</comment>
<evidence type="ECO:0000313" key="15">
    <source>
        <dbReference type="Proteomes" id="UP000441208"/>
    </source>
</evidence>
<evidence type="ECO:0000313" key="12">
    <source>
        <dbReference type="Proteomes" id="UP000437068"/>
    </source>
</evidence>
<feature type="region of interest" description="Disordered" evidence="2">
    <location>
        <begin position="759"/>
        <end position="782"/>
    </location>
</feature>
<feature type="coiled-coil region" evidence="1">
    <location>
        <begin position="1462"/>
        <end position="1489"/>
    </location>
</feature>
<feature type="compositionally biased region" description="Basic and acidic residues" evidence="2">
    <location>
        <begin position="1833"/>
        <end position="1842"/>
    </location>
</feature>
<keyword evidence="11" id="KW-1185">Reference proteome</keyword>
<dbReference type="EMBL" id="QXGF01000601">
    <property type="protein sequence ID" value="KAE8937906.1"/>
    <property type="molecule type" value="Genomic_DNA"/>
</dbReference>
<feature type="compositionally biased region" description="Basic and acidic residues" evidence="2">
    <location>
        <begin position="759"/>
        <end position="777"/>
    </location>
</feature>
<evidence type="ECO:0000313" key="9">
    <source>
        <dbReference type="EMBL" id="KAE9310044.1"/>
    </source>
</evidence>
<proteinExistence type="predicted"/>
<evidence type="ECO:0000313" key="14">
    <source>
        <dbReference type="Proteomes" id="UP000440732"/>
    </source>
</evidence>
<sequence>MQDPARVTDDVTLALRGERIPLRNAVSSVYNRSRQELLVATPAALYLYGKMMTAGGDLLATLAAEENVYFQFVVHLPWLDAYSVVVSHASGKIEHRIVSSDLKTSLTSHTLLETEGQFYTALANPHRRELITADTDGGIKVWALRVISNAQNNGGFKGVLRVHTAANSTKKPYYRHLHMSFDGQKIFAATSTKVYVFDAASCSRLPCCLREERRTIFSMDCGNKDNSVFLVFRMNMRKICKYSFVVKKGTPQFRKVGEYEHDQELAAFIENDHGTGNGVVMVDTYARFTTTEIIDSIRSGSDTTPQVRRSLSAVTLPYNPPSERYNALHVDTFGGDRNFVFAVWSTGFCIVELFFSDAQGRLLCDAFNGEYLKRLDDVSGGGIISIYEPLPSAQVVMFEEGDANFRFAALPVVPDPNIAEGEAEKSLPIVDYVVAADAVIALWPHGLVEKHNLSDNRVFTIAQPFESVATTATTMISLSFNRVDCVAVGDSTGAIYVFPLFNSDGVCHGMITRKQAHANDGVSALLDLDNGKPTSIETGHSLLSVSRGGEVKRWLIRRATQSAVHDAGPDFEWELVVCFRTYSPDVSTATFEFPEFVFCGFDGGSVECWRLPSSSENSSSKGLRRQAQVAGRISVVKRALHTIDLHLAPVRCILCESGSGELVTASSQPVADHFSWVFSYDEDATILVWCFSLDFFFPHRRIKVHECIKGIYISPANGCLNLFAYIDRCIDRIDHLGSGDKEAVRERLQRGRELSAQRDLRKLEDGDGQTKREEGRRVSTASGLRSRLAVPTSYDQSSFGVPSVRINITLPAVEQKVKAVRKTSAGTSPVKPVVEEVKLVQSQPVDKPAIDKTVDTKEVKVTREEKILRNVLSASPTRILDRPPSKAKPRSPVLRRNHLSQSLRSPQRKKRSKKKSPKKNNVRDANAGFLPGQNSLPSSFQQTKPRVYRKAVNPLDSLSSQARCAVITAGGACSSSSSSSEEEGEPVSTDLAKHLVRSVSAMTLDFGLQEKVSVVSLVEDEDESILLLDYRPGSRRSRSRKSRQSIDEDKHEIPETSFEIPFLPWDRMSERDRRVELMAASKSKCIQEDAERDEVVVPPVDDFESVEISVQLGIRSFTRWFAATHRHRQRIRERFLAEELLFAAVDPIVHQKLADVGLSPPPTQQIGLATSTAWQEFVSWYCLGLTTRHQTIPPEVLQRERLKSRTEYLELRLRMVAQSELEVQEEEERAGPCEEESEPPQRVYIFEHFVKRSLSDKDNPTSWENTSPENRQKEITLVLMDPAVQIAAMRNDIELPDVSGSCMEDFDMLQLAGKFIPWWRATRNVHRRDFLKREVHEASTSKAILELLSKEQHLDGETIDRNQVIKDFCESYFRSDKARHTFLKKKLFYLKRKSRIASVARYGKLPAPLVVETLPLPLVTSFEFIEREIVEEVETEEFIEPGEEEEEPVEPEHVAVVEQPKVASIDDQREQEEEELRRREGEKAKITLELIYMAREDALSREYNNSFVESDEEVEEPSLVMPKRTDFSRSYFFGNLPMHYRKVASSGWRAGSGVDNGDEEHEEEEQLERERERQRLLDEQEAERLLELERQAERARIEKEREEKAFQFRRVRQAELKKVLVHQAELEAQRKAELEVSREMMEQNFMQREDELSCWNRDQLLRDQIGMQLEDQLAFQVRKELREAAAARMRMLLHEQACTSAEDKRSSLVGKELKALEHQRAVRRAFLSEIYTPFHPFYNDSAEASESFLPRIQWRLEQEQQRRTPVKPAVGYTIPLQDALVLDELDQDPYLARDSRKFKLLMGLPLRTPSSQKRPRIPTADAIIAMQQQQRQLDIDEERHESPVGTGKCAPLPHKVRPHSRTKNTGERSRLPDIMPKTRSVSSLTDLKEVCRKQDPESPTKRKPTKSNQQQPQNQQNQSLPFFRGNMLVQGHGQPRSKDYAY</sequence>
<evidence type="ECO:0000313" key="3">
    <source>
        <dbReference type="EMBL" id="KAE8937906.1"/>
    </source>
</evidence>
<dbReference type="EMBL" id="QXGE01000523">
    <property type="protein sequence ID" value="KAE9310044.1"/>
    <property type="molecule type" value="Genomic_DNA"/>
</dbReference>
<dbReference type="EMBL" id="QXFW01000515">
    <property type="protein sequence ID" value="KAE9009998.1"/>
    <property type="molecule type" value="Genomic_DNA"/>
</dbReference>
<feature type="compositionally biased region" description="Polar residues" evidence="2">
    <location>
        <begin position="932"/>
        <end position="944"/>
    </location>
</feature>
<dbReference type="EMBL" id="QXGA01000516">
    <property type="protein sequence ID" value="KAE9144773.1"/>
    <property type="molecule type" value="Genomic_DNA"/>
</dbReference>
<accession>A0A6A3EZY1</accession>
<evidence type="ECO:0000313" key="5">
    <source>
        <dbReference type="EMBL" id="KAE9113015.1"/>
    </source>
</evidence>
<dbReference type="SUPFAM" id="SSF50998">
    <property type="entry name" value="Quinoprotein alcohol dehydrogenase-like"/>
    <property type="match status" value="1"/>
</dbReference>
<evidence type="ECO:0000313" key="6">
    <source>
        <dbReference type="EMBL" id="KAE9144773.1"/>
    </source>
</evidence>
<evidence type="ECO:0000256" key="2">
    <source>
        <dbReference type="SAM" id="MobiDB-lite"/>
    </source>
</evidence>
<evidence type="ECO:0000313" key="16">
    <source>
        <dbReference type="Proteomes" id="UP000460718"/>
    </source>
</evidence>
<feature type="compositionally biased region" description="Low complexity" evidence="2">
    <location>
        <begin position="1908"/>
        <end position="1918"/>
    </location>
</feature>
<dbReference type="EMBL" id="QXFZ01000529">
    <property type="protein sequence ID" value="KAE9113015.1"/>
    <property type="molecule type" value="Genomic_DNA"/>
</dbReference>
<dbReference type="Proteomes" id="UP000437068">
    <property type="component" value="Unassembled WGS sequence"/>
</dbReference>
<feature type="region of interest" description="Disordered" evidence="2">
    <location>
        <begin position="875"/>
        <end position="944"/>
    </location>
</feature>
<dbReference type="Proteomes" id="UP000441208">
    <property type="component" value="Unassembled WGS sequence"/>
</dbReference>
<keyword evidence="1" id="KW-0175">Coiled coil</keyword>
<dbReference type="Gene3D" id="2.130.10.10">
    <property type="entry name" value="YVTN repeat-like/Quinoprotein amine dehydrogenase"/>
    <property type="match status" value="2"/>
</dbReference>
<dbReference type="EMBL" id="QXGD01000602">
    <property type="protein sequence ID" value="KAE9232240.1"/>
    <property type="molecule type" value="Genomic_DNA"/>
</dbReference>
<evidence type="ECO:0000313" key="10">
    <source>
        <dbReference type="Proteomes" id="UP000429523"/>
    </source>
</evidence>
<feature type="compositionally biased region" description="Basic residues" evidence="2">
    <location>
        <begin position="885"/>
        <end position="898"/>
    </location>
</feature>
<evidence type="ECO:0000256" key="1">
    <source>
        <dbReference type="SAM" id="Coils"/>
    </source>
</evidence>
<dbReference type="InterPro" id="IPR011047">
    <property type="entry name" value="Quinoprotein_ADH-like_sf"/>
</dbReference>
<dbReference type="EMBL" id="QXGB01000545">
    <property type="protein sequence ID" value="KAE9211179.1"/>
    <property type="molecule type" value="Genomic_DNA"/>
</dbReference>
<name>A0A6A3EZY1_9STRA</name>
<evidence type="ECO:0000313" key="7">
    <source>
        <dbReference type="EMBL" id="KAE9211179.1"/>
    </source>
</evidence>
<dbReference type="Proteomes" id="UP000429523">
    <property type="component" value="Unassembled WGS sequence"/>
</dbReference>
<evidence type="ECO:0000313" key="13">
    <source>
        <dbReference type="Proteomes" id="UP000440367"/>
    </source>
</evidence>
<protein>
    <submittedName>
        <fullName evidence="3">Uncharacterized protein</fullName>
    </submittedName>
</protein>
<dbReference type="Proteomes" id="UP000440732">
    <property type="component" value="Unassembled WGS sequence"/>
</dbReference>
<dbReference type="Proteomes" id="UP000460718">
    <property type="component" value="Unassembled WGS sequence"/>
</dbReference>
<gene>
    <name evidence="9" type="ORF">PF001_g10400</name>
    <name evidence="8" type="ORF">PF002_g12455</name>
    <name evidence="7" type="ORF">PF005_g11099</name>
    <name evidence="6" type="ORF">PF006_g10329</name>
    <name evidence="5" type="ORF">PF007_g10880</name>
    <name evidence="3" type="ORF">PF009_g12198</name>
    <name evidence="4" type="ORF">PF011_g10017</name>
</gene>
<dbReference type="Proteomes" id="UP000433483">
    <property type="component" value="Unassembled WGS sequence"/>
</dbReference>
<dbReference type="InterPro" id="IPR015943">
    <property type="entry name" value="WD40/YVTN_repeat-like_dom_sf"/>
</dbReference>
<evidence type="ECO:0000313" key="4">
    <source>
        <dbReference type="EMBL" id="KAE9009998.1"/>
    </source>
</evidence>
<feature type="region of interest" description="Disordered" evidence="2">
    <location>
        <begin position="1827"/>
        <end position="1942"/>
    </location>
</feature>
<feature type="compositionally biased region" description="Basic residues" evidence="2">
    <location>
        <begin position="906"/>
        <end position="920"/>
    </location>
</feature>
<evidence type="ECO:0000313" key="11">
    <source>
        <dbReference type="Proteomes" id="UP000433483"/>
    </source>
</evidence>
<dbReference type="OrthoDB" id="128596at2759"/>